<dbReference type="EMBL" id="JAFIRN010000006">
    <property type="protein sequence ID" value="KAG5847633.1"/>
    <property type="molecule type" value="Genomic_DNA"/>
</dbReference>
<keyword evidence="3" id="KW-1185">Reference proteome</keyword>
<gene>
    <name evidence="2" type="ORF">ANANG_G00128230</name>
</gene>
<accession>A0A9D3RY78</accession>
<name>A0A9D3RY78_ANGAN</name>
<evidence type="ECO:0000313" key="2">
    <source>
        <dbReference type="EMBL" id="KAG5847633.1"/>
    </source>
</evidence>
<proteinExistence type="predicted"/>
<comment type="caution">
    <text evidence="2">The sequence shown here is derived from an EMBL/GenBank/DDBJ whole genome shotgun (WGS) entry which is preliminary data.</text>
</comment>
<dbReference type="Proteomes" id="UP001044222">
    <property type="component" value="Chromosome 6"/>
</dbReference>
<feature type="compositionally biased region" description="Basic and acidic residues" evidence="1">
    <location>
        <begin position="29"/>
        <end position="42"/>
    </location>
</feature>
<organism evidence="2 3">
    <name type="scientific">Anguilla anguilla</name>
    <name type="common">European freshwater eel</name>
    <name type="synonym">Muraena anguilla</name>
    <dbReference type="NCBI Taxonomy" id="7936"/>
    <lineage>
        <taxon>Eukaryota</taxon>
        <taxon>Metazoa</taxon>
        <taxon>Chordata</taxon>
        <taxon>Craniata</taxon>
        <taxon>Vertebrata</taxon>
        <taxon>Euteleostomi</taxon>
        <taxon>Actinopterygii</taxon>
        <taxon>Neopterygii</taxon>
        <taxon>Teleostei</taxon>
        <taxon>Anguilliformes</taxon>
        <taxon>Anguillidae</taxon>
        <taxon>Anguilla</taxon>
    </lineage>
</organism>
<dbReference type="AlphaFoldDB" id="A0A9D3RY78"/>
<feature type="compositionally biased region" description="Basic and acidic residues" evidence="1">
    <location>
        <begin position="111"/>
        <end position="123"/>
    </location>
</feature>
<evidence type="ECO:0000313" key="3">
    <source>
        <dbReference type="Proteomes" id="UP001044222"/>
    </source>
</evidence>
<feature type="compositionally biased region" description="Polar residues" evidence="1">
    <location>
        <begin position="181"/>
        <end position="196"/>
    </location>
</feature>
<feature type="region of interest" description="Disordered" evidence="1">
    <location>
        <begin position="1"/>
        <end position="240"/>
    </location>
</feature>
<reference evidence="2" key="1">
    <citation type="submission" date="2021-01" db="EMBL/GenBank/DDBJ databases">
        <title>A chromosome-scale assembly of European eel, Anguilla anguilla.</title>
        <authorList>
            <person name="Henkel C."/>
            <person name="Jong-Raadsen S.A."/>
            <person name="Dufour S."/>
            <person name="Weltzien F.-A."/>
            <person name="Palstra A.P."/>
            <person name="Pelster B."/>
            <person name="Spaink H.P."/>
            <person name="Van Den Thillart G.E."/>
            <person name="Jansen H."/>
            <person name="Zahm M."/>
            <person name="Klopp C."/>
            <person name="Cedric C."/>
            <person name="Louis A."/>
            <person name="Berthelot C."/>
            <person name="Parey E."/>
            <person name="Roest Crollius H."/>
            <person name="Montfort J."/>
            <person name="Robinson-Rechavi M."/>
            <person name="Bucao C."/>
            <person name="Bouchez O."/>
            <person name="Gislard M."/>
            <person name="Lluch J."/>
            <person name="Milhes M."/>
            <person name="Lampietro C."/>
            <person name="Lopez Roques C."/>
            <person name="Donnadieu C."/>
            <person name="Braasch I."/>
            <person name="Desvignes T."/>
            <person name="Postlethwait J."/>
            <person name="Bobe J."/>
            <person name="Guiguen Y."/>
            <person name="Dirks R."/>
        </authorList>
    </citation>
    <scope>NUCLEOTIDE SEQUENCE</scope>
    <source>
        <strain evidence="2">Tag_6206</strain>
        <tissue evidence="2">Liver</tissue>
    </source>
</reference>
<protein>
    <submittedName>
        <fullName evidence="2">Uncharacterized protein</fullName>
    </submittedName>
</protein>
<evidence type="ECO:0000256" key="1">
    <source>
        <dbReference type="SAM" id="MobiDB-lite"/>
    </source>
</evidence>
<sequence length="240" mass="24842">MIFQAQGAGAWREDCGPFPRSSPSTPLSARRDGRESRRETAGRPHQQLHLKGSPAGARRPPRTERLTRTPCQSRAEQKMKSDGLGGPGQTANAGKPACNKPGEGEAAVAKNAKDKAKAAKPGERGTPSKTRTVVRDKPEVNGVAKAEAPGPQRENGGAGGVANGIRGSPRQGPEARHRHQAQSPGRQRGPAQTRQASEAAREGPRPGPESAGAHLPSAPPPPGAPRPKTAPAAPAAPPQV</sequence>